<sequence>MSCDVCLCLGVSLSLKLFGSFPTRQQINGNAALLLEQRTAELSVAFILHSPNTYFIIYHFVACAALLNFIFHSHRRGQMRSLSIFTGQHFAAKFCLFGTFLCTSRLLVDSQSAYVSPPKPQIVALLLNCTFKVCFALCLRKTDKKCPFNIYSIATHHSSVFFSYVSFQNFPVVCLIDDCSPPFQLLFLYLIPSFSYSIISSLCFTETEAFILHMSIVLPTENKQAIKYYKYSTTTTTTTTTTTIIIATVIKCFVVLNSQCKK</sequence>
<keyword evidence="3" id="KW-1185">Reference proteome</keyword>
<comment type="caution">
    <text evidence="2">The sequence shown here is derived from an EMBL/GenBank/DDBJ whole genome shotgun (WGS) entry which is preliminary data.</text>
</comment>
<feature type="transmembrane region" description="Helical" evidence="1">
    <location>
        <begin position="120"/>
        <end position="139"/>
    </location>
</feature>
<evidence type="ECO:0000313" key="3">
    <source>
        <dbReference type="Proteomes" id="UP000054783"/>
    </source>
</evidence>
<accession>A0A0V0ZJ26</accession>
<evidence type="ECO:0000256" key="1">
    <source>
        <dbReference type="SAM" id="Phobius"/>
    </source>
</evidence>
<name>A0A0V0ZJ26_9BILA</name>
<feature type="transmembrane region" description="Helical" evidence="1">
    <location>
        <begin position="187"/>
        <end position="205"/>
    </location>
</feature>
<feature type="transmembrane region" description="Helical" evidence="1">
    <location>
        <begin position="53"/>
        <end position="70"/>
    </location>
</feature>
<dbReference type="AlphaFoldDB" id="A0A0V0ZJ26"/>
<protein>
    <submittedName>
        <fullName evidence="2">Uncharacterized protein</fullName>
    </submittedName>
</protein>
<proteinExistence type="predicted"/>
<feature type="transmembrane region" description="Helical" evidence="1">
    <location>
        <begin position="90"/>
        <end position="108"/>
    </location>
</feature>
<reference evidence="2 3" key="1">
    <citation type="submission" date="2015-01" db="EMBL/GenBank/DDBJ databases">
        <title>Evolution of Trichinella species and genotypes.</title>
        <authorList>
            <person name="Korhonen P.K."/>
            <person name="Edoardo P."/>
            <person name="Giuseppe L.R."/>
            <person name="Gasser R.B."/>
        </authorList>
    </citation>
    <scope>NUCLEOTIDE SEQUENCE [LARGE SCALE GENOMIC DNA]</scope>
    <source>
        <strain evidence="2">ISS2496</strain>
    </source>
</reference>
<organism evidence="2 3">
    <name type="scientific">Trichinella patagoniensis</name>
    <dbReference type="NCBI Taxonomy" id="990121"/>
    <lineage>
        <taxon>Eukaryota</taxon>
        <taxon>Metazoa</taxon>
        <taxon>Ecdysozoa</taxon>
        <taxon>Nematoda</taxon>
        <taxon>Enoplea</taxon>
        <taxon>Dorylaimia</taxon>
        <taxon>Trichinellida</taxon>
        <taxon>Trichinellidae</taxon>
        <taxon>Trichinella</taxon>
    </lineage>
</organism>
<dbReference type="Proteomes" id="UP000054783">
    <property type="component" value="Unassembled WGS sequence"/>
</dbReference>
<gene>
    <name evidence="2" type="ORF">T12_5286</name>
</gene>
<keyword evidence="1" id="KW-0472">Membrane</keyword>
<feature type="transmembrane region" description="Helical" evidence="1">
    <location>
        <begin position="148"/>
        <end position="167"/>
    </location>
</feature>
<keyword evidence="1" id="KW-0812">Transmembrane</keyword>
<evidence type="ECO:0000313" key="2">
    <source>
        <dbReference type="EMBL" id="KRY12299.1"/>
    </source>
</evidence>
<dbReference type="EMBL" id="JYDQ01000168">
    <property type="protein sequence ID" value="KRY12299.1"/>
    <property type="molecule type" value="Genomic_DNA"/>
</dbReference>
<keyword evidence="1" id="KW-1133">Transmembrane helix</keyword>